<sequence length="60" mass="6790">MPQRLPLTCSKTVKKMPCVSRSIKTLRRAYKGFKCVFAVFGFRILNSGGMNDDYKSIKGD</sequence>
<evidence type="ECO:0000313" key="1">
    <source>
        <dbReference type="EMBL" id="OQD46132.1"/>
    </source>
</evidence>
<evidence type="ECO:0000313" key="2">
    <source>
        <dbReference type="Proteomes" id="UP000242219"/>
    </source>
</evidence>
<gene>
    <name evidence="1" type="ORF">BIY37_04745</name>
</gene>
<accession>A0A1V6M153</accession>
<proteinExistence type="predicted"/>
<dbReference type="AlphaFoldDB" id="A0A1V6M153"/>
<comment type="caution">
    <text evidence="1">The sequence shown here is derived from an EMBL/GenBank/DDBJ whole genome shotgun (WGS) entry which is preliminary data.</text>
</comment>
<protein>
    <submittedName>
        <fullName evidence="1">Uncharacterized protein</fullName>
    </submittedName>
</protein>
<name>A0A1V6M153_9BACT</name>
<keyword evidence="2" id="KW-1185">Reference proteome</keyword>
<dbReference type="EMBL" id="MJUW02000056">
    <property type="protein sequence ID" value="OQD46132.1"/>
    <property type="molecule type" value="Genomic_DNA"/>
</dbReference>
<dbReference type="Proteomes" id="UP000242219">
    <property type="component" value="Unassembled WGS sequence"/>
</dbReference>
<reference evidence="1 2" key="1">
    <citation type="journal article" date="2016" name="Genome Announc.">
        <title>Draft Genome Sequence of the Anaerobic Ammonium-Oxidizing Bacterium 'Candidatus Brocadia sp. 40'.</title>
        <authorList>
            <person name="Ali M."/>
            <person name="Haroon M.F."/>
            <person name="Narita Y."/>
            <person name="Zhang L."/>
            <person name="Rangel Shaw D."/>
            <person name="Okabe S."/>
            <person name="Saikaly P.E."/>
        </authorList>
    </citation>
    <scope>NUCLEOTIDE SEQUENCE [LARGE SCALE GENOMIC DNA]</scope>
    <source>
        <strain evidence="1 2">40</strain>
    </source>
</reference>
<organism evidence="1 2">
    <name type="scientific">Candidatus Brocadia sapporoensis</name>
    <dbReference type="NCBI Taxonomy" id="392547"/>
    <lineage>
        <taxon>Bacteria</taxon>
        <taxon>Pseudomonadati</taxon>
        <taxon>Planctomycetota</taxon>
        <taxon>Candidatus Brocadiia</taxon>
        <taxon>Candidatus Brocadiales</taxon>
        <taxon>Candidatus Brocadiaceae</taxon>
        <taxon>Candidatus Brocadia</taxon>
    </lineage>
</organism>